<feature type="transmembrane region" description="Helical" evidence="1">
    <location>
        <begin position="20"/>
        <end position="37"/>
    </location>
</feature>
<name>A0A024WI76_PLAFA</name>
<keyword evidence="1" id="KW-1133">Transmembrane helix</keyword>
<keyword evidence="1" id="KW-0472">Membrane</keyword>
<evidence type="ECO:0000313" key="3">
    <source>
        <dbReference type="Proteomes" id="UP000030699"/>
    </source>
</evidence>
<keyword evidence="1" id="KW-0812">Transmembrane</keyword>
<accession>A0A024WI76</accession>
<evidence type="ECO:0000313" key="2">
    <source>
        <dbReference type="EMBL" id="ETW46718.1"/>
    </source>
</evidence>
<evidence type="ECO:0000256" key="1">
    <source>
        <dbReference type="SAM" id="Phobius"/>
    </source>
</evidence>
<sequence>MEIYTYYIYMKNNSSIHFHIRYSFFTFSIIRNYYLFLENYSLIKTKKLNFSYYFKIVSYEELKKEHA</sequence>
<dbReference type="Proteomes" id="UP000030699">
    <property type="component" value="Unassembled WGS sequence"/>
</dbReference>
<gene>
    <name evidence="2" type="ORF">PFMALIP_05243</name>
</gene>
<proteinExistence type="predicted"/>
<dbReference type="EMBL" id="KI925623">
    <property type="protein sequence ID" value="ETW46718.1"/>
    <property type="molecule type" value="Genomic_DNA"/>
</dbReference>
<reference evidence="2 3" key="1">
    <citation type="submission" date="2013-02" db="EMBL/GenBank/DDBJ databases">
        <title>The Genome Annotation of Plasmodium falciparum MaliPS096_E11.</title>
        <authorList>
            <consortium name="The Broad Institute Genome Sequencing Platform"/>
            <consortium name="The Broad Institute Genome Sequencing Center for Infectious Disease"/>
            <person name="Neafsey D."/>
            <person name="Hoffman S."/>
            <person name="Volkman S."/>
            <person name="Rosenthal P."/>
            <person name="Walker B."/>
            <person name="Young S.K."/>
            <person name="Zeng Q."/>
            <person name="Gargeya S."/>
            <person name="Fitzgerald M."/>
            <person name="Haas B."/>
            <person name="Abouelleil A."/>
            <person name="Allen A.W."/>
            <person name="Alvarado L."/>
            <person name="Arachchi H.M."/>
            <person name="Berlin A.M."/>
            <person name="Chapman S.B."/>
            <person name="Gainer-Dewar J."/>
            <person name="Goldberg J."/>
            <person name="Griggs A."/>
            <person name="Gujja S."/>
            <person name="Hansen M."/>
            <person name="Howarth C."/>
            <person name="Imamovic A."/>
            <person name="Ireland A."/>
            <person name="Larimer J."/>
            <person name="McCowan C."/>
            <person name="Murphy C."/>
            <person name="Pearson M."/>
            <person name="Poon T.W."/>
            <person name="Priest M."/>
            <person name="Roberts A."/>
            <person name="Saif S."/>
            <person name="Shea T."/>
            <person name="Sisk P."/>
            <person name="Sykes S."/>
            <person name="Wortman J."/>
            <person name="Nusbaum C."/>
            <person name="Birren B."/>
        </authorList>
    </citation>
    <scope>NUCLEOTIDE SEQUENCE [LARGE SCALE GENOMIC DNA]</scope>
    <source>
        <strain evidence="2 3">MaliPS096_E11</strain>
    </source>
</reference>
<dbReference type="AlphaFoldDB" id="A0A024WI76"/>
<protein>
    <submittedName>
        <fullName evidence="2">Uncharacterized protein</fullName>
    </submittedName>
</protein>
<reference evidence="2 3" key="2">
    <citation type="submission" date="2013-02" db="EMBL/GenBank/DDBJ databases">
        <title>The Genome Sequence of Plasmodium falciparum MaliPS096_E11.</title>
        <authorList>
            <consortium name="The Broad Institute Genome Sequencing Platform"/>
            <consortium name="The Broad Institute Genome Sequencing Center for Infectious Disease"/>
            <person name="Neafsey D."/>
            <person name="Cheeseman I."/>
            <person name="Volkman S."/>
            <person name="Adams J."/>
            <person name="Walker B."/>
            <person name="Young S.K."/>
            <person name="Zeng Q."/>
            <person name="Gargeya S."/>
            <person name="Fitzgerald M."/>
            <person name="Haas B."/>
            <person name="Abouelleil A."/>
            <person name="Alvarado L."/>
            <person name="Arachchi H.M."/>
            <person name="Berlin A.M."/>
            <person name="Chapman S.B."/>
            <person name="Dewar J."/>
            <person name="Goldberg J."/>
            <person name="Griggs A."/>
            <person name="Gujja S."/>
            <person name="Hansen M."/>
            <person name="Howarth C."/>
            <person name="Imamovic A."/>
            <person name="Larimer J."/>
            <person name="McCowan C."/>
            <person name="Murphy C."/>
            <person name="Neiman D."/>
            <person name="Pearson M."/>
            <person name="Priest M."/>
            <person name="Roberts A."/>
            <person name="Saif S."/>
            <person name="Shea T."/>
            <person name="Sisk P."/>
            <person name="Sykes S."/>
            <person name="Wortman J."/>
            <person name="Nusbaum C."/>
            <person name="Birren B."/>
        </authorList>
    </citation>
    <scope>NUCLEOTIDE SEQUENCE [LARGE SCALE GENOMIC DNA]</scope>
    <source>
        <strain evidence="2 3">MaliPS096_E11</strain>
    </source>
</reference>
<organism evidence="2 3">
    <name type="scientific">Plasmodium falciparum MaliPS096_E11</name>
    <dbReference type="NCBI Taxonomy" id="1036727"/>
    <lineage>
        <taxon>Eukaryota</taxon>
        <taxon>Sar</taxon>
        <taxon>Alveolata</taxon>
        <taxon>Apicomplexa</taxon>
        <taxon>Aconoidasida</taxon>
        <taxon>Haemosporida</taxon>
        <taxon>Plasmodiidae</taxon>
        <taxon>Plasmodium</taxon>
        <taxon>Plasmodium (Laverania)</taxon>
    </lineage>
</organism>